<reference evidence="1 2" key="1">
    <citation type="submission" date="2018-09" db="EMBL/GenBank/DDBJ databases">
        <title>Phylogeny of the Shewanellaceae, and recommendation for two new genera, Pseudoshewanella and Parashewanella.</title>
        <authorList>
            <person name="Wang G."/>
        </authorList>
    </citation>
    <scope>NUCLEOTIDE SEQUENCE [LARGE SCALE GENOMIC DNA]</scope>
    <source>
        <strain evidence="1 2">C51</strain>
    </source>
</reference>
<protein>
    <submittedName>
        <fullName evidence="1">Uncharacterized protein</fullName>
    </submittedName>
</protein>
<proteinExistence type="predicted"/>
<accession>A0A3L8PR19</accession>
<organism evidence="1 2">
    <name type="scientific">Parashewanella curva</name>
    <dbReference type="NCBI Taxonomy" id="2338552"/>
    <lineage>
        <taxon>Bacteria</taxon>
        <taxon>Pseudomonadati</taxon>
        <taxon>Pseudomonadota</taxon>
        <taxon>Gammaproteobacteria</taxon>
        <taxon>Alteromonadales</taxon>
        <taxon>Shewanellaceae</taxon>
        <taxon>Parashewanella</taxon>
    </lineage>
</organism>
<gene>
    <name evidence="1" type="ORF">D5018_20495</name>
</gene>
<sequence length="196" mass="22868">MSAEKAVYQFIYSKKDDLLKHVNIFHIRVHLGKTYSEEQLQEALSSLVAQGKIKTNARSDEKGLTSYWVRYDPDKYSIKEDKNGFVTPCSPSHSLQMLNNYMRTDLLQLIHVQIHKFKELQLNQSPLVYLINSLSDVIKLVSKKGQLLMDTVCQNPFHHHPIFDLEPSTDSEHDIKLMRFHLNELKKIQMELDDDL</sequence>
<dbReference type="RefSeq" id="WP_121840835.1">
    <property type="nucleotide sequence ID" value="NZ_ML014884.1"/>
</dbReference>
<dbReference type="AlphaFoldDB" id="A0A3L8PR19"/>
<comment type="caution">
    <text evidence="1">The sequence shown here is derived from an EMBL/GenBank/DDBJ whole genome shotgun (WGS) entry which is preliminary data.</text>
</comment>
<dbReference type="Proteomes" id="UP000281474">
    <property type="component" value="Unassembled WGS sequence"/>
</dbReference>
<evidence type="ECO:0000313" key="2">
    <source>
        <dbReference type="Proteomes" id="UP000281474"/>
    </source>
</evidence>
<evidence type="ECO:0000313" key="1">
    <source>
        <dbReference type="EMBL" id="RLV57827.1"/>
    </source>
</evidence>
<dbReference type="EMBL" id="QZEI01000135">
    <property type="protein sequence ID" value="RLV57827.1"/>
    <property type="molecule type" value="Genomic_DNA"/>
</dbReference>
<name>A0A3L8PR19_9GAMM</name>
<keyword evidence="2" id="KW-1185">Reference proteome</keyword>